<dbReference type="RefSeq" id="WP_057749790.1">
    <property type="nucleotide sequence ID" value="NZ_BJVH01000004.1"/>
</dbReference>
<keyword evidence="2" id="KW-0812">Transmembrane</keyword>
<dbReference type="SUPFAM" id="SSF47413">
    <property type="entry name" value="lambda repressor-like DNA-binding domains"/>
    <property type="match status" value="1"/>
</dbReference>
<proteinExistence type="predicted"/>
<name>A0A0R2IVN8_9LACO</name>
<evidence type="ECO:0000256" key="1">
    <source>
        <dbReference type="ARBA" id="ARBA00023125"/>
    </source>
</evidence>
<dbReference type="PATRIC" id="fig|319652.3.peg.1096"/>
<feature type="domain" description="HTH cro/C1-type" evidence="3">
    <location>
        <begin position="7"/>
        <end position="61"/>
    </location>
</feature>
<keyword evidence="1" id="KW-0238">DNA-binding</keyword>
<dbReference type="InterPro" id="IPR001387">
    <property type="entry name" value="Cro/C1-type_HTH"/>
</dbReference>
<dbReference type="CDD" id="cd00093">
    <property type="entry name" value="HTH_XRE"/>
    <property type="match status" value="1"/>
</dbReference>
<dbReference type="OrthoDB" id="4427456at2"/>
<reference evidence="4 5" key="1">
    <citation type="journal article" date="2015" name="Genome Announc.">
        <title>Expanding the biotechnology potential of lactobacilli through comparative genomics of 213 strains and associated genera.</title>
        <authorList>
            <person name="Sun Z."/>
            <person name="Harris H.M."/>
            <person name="McCann A."/>
            <person name="Guo C."/>
            <person name="Argimon S."/>
            <person name="Zhang W."/>
            <person name="Yang X."/>
            <person name="Jeffery I.B."/>
            <person name="Cooney J.C."/>
            <person name="Kagawa T.F."/>
            <person name="Liu W."/>
            <person name="Song Y."/>
            <person name="Salvetti E."/>
            <person name="Wrobel A."/>
            <person name="Rasinkangas P."/>
            <person name="Parkhill J."/>
            <person name="Rea M.C."/>
            <person name="O'Sullivan O."/>
            <person name="Ritari J."/>
            <person name="Douillard F.P."/>
            <person name="Paul Ross R."/>
            <person name="Yang R."/>
            <person name="Briner A.E."/>
            <person name="Felis G.E."/>
            <person name="de Vos W.M."/>
            <person name="Barrangou R."/>
            <person name="Klaenhammer T.R."/>
            <person name="Caufield P.W."/>
            <person name="Cui Y."/>
            <person name="Zhang H."/>
            <person name="O'Toole P.W."/>
        </authorList>
    </citation>
    <scope>NUCLEOTIDE SEQUENCE [LARGE SCALE GENOMIC DNA]</scope>
    <source>
        <strain evidence="4 5">DSM 17757</strain>
    </source>
</reference>
<feature type="transmembrane region" description="Helical" evidence="2">
    <location>
        <begin position="83"/>
        <end position="104"/>
    </location>
</feature>
<sequence>MSLGDSLKHARINKSLTQESVAKILFVTRQTVSRWEQNKTLPNIYVLKDLSSLYGLSLDELISETKAQIKHNEEIRPMNKINWFALFGVIAFNIVLFSSGAIIVVAMLGALWVITAAFIISPLLLLIGLITGTQIYPILSTLLCALIFIVGLGLYPIAKRATHYLVTFFVGYVKYNRRTIYK</sequence>
<organism evidence="4 5">
    <name type="scientific">Pediococcus cellicola</name>
    <dbReference type="NCBI Taxonomy" id="319652"/>
    <lineage>
        <taxon>Bacteria</taxon>
        <taxon>Bacillati</taxon>
        <taxon>Bacillota</taxon>
        <taxon>Bacilli</taxon>
        <taxon>Lactobacillales</taxon>
        <taxon>Lactobacillaceae</taxon>
        <taxon>Pediococcus</taxon>
    </lineage>
</organism>
<keyword evidence="2" id="KW-0472">Membrane</keyword>
<evidence type="ECO:0000313" key="4">
    <source>
        <dbReference type="EMBL" id="KRN66997.1"/>
    </source>
</evidence>
<feature type="transmembrane region" description="Helical" evidence="2">
    <location>
        <begin position="138"/>
        <end position="158"/>
    </location>
</feature>
<evidence type="ECO:0000256" key="2">
    <source>
        <dbReference type="SAM" id="Phobius"/>
    </source>
</evidence>
<dbReference type="SMART" id="SM00530">
    <property type="entry name" value="HTH_XRE"/>
    <property type="match status" value="1"/>
</dbReference>
<dbReference type="PROSITE" id="PS50943">
    <property type="entry name" value="HTH_CROC1"/>
    <property type="match status" value="1"/>
</dbReference>
<accession>A0A0R2IVN8</accession>
<comment type="caution">
    <text evidence="4">The sequence shown here is derived from an EMBL/GenBank/DDBJ whole genome shotgun (WGS) entry which is preliminary data.</text>
</comment>
<dbReference type="STRING" id="319652.IV80_GL001087"/>
<dbReference type="PANTHER" id="PTHR46558:SF13">
    <property type="entry name" value="HTH-TYPE TRANSCRIPTIONAL REGULATOR IMMR"/>
    <property type="match status" value="1"/>
</dbReference>
<protein>
    <recommendedName>
        <fullName evidence="3">HTH cro/C1-type domain-containing protein</fullName>
    </recommendedName>
</protein>
<gene>
    <name evidence="4" type="ORF">IV80_GL001087</name>
</gene>
<dbReference type="AlphaFoldDB" id="A0A0R2IVN8"/>
<dbReference type="InterPro" id="IPR010982">
    <property type="entry name" value="Lambda_DNA-bd_dom_sf"/>
</dbReference>
<feature type="transmembrane region" description="Helical" evidence="2">
    <location>
        <begin position="110"/>
        <end position="131"/>
    </location>
</feature>
<dbReference type="Gene3D" id="1.10.260.40">
    <property type="entry name" value="lambda repressor-like DNA-binding domains"/>
    <property type="match status" value="1"/>
</dbReference>
<evidence type="ECO:0000313" key="5">
    <source>
        <dbReference type="Proteomes" id="UP000051568"/>
    </source>
</evidence>
<dbReference type="Proteomes" id="UP000051568">
    <property type="component" value="Unassembled WGS sequence"/>
</dbReference>
<dbReference type="Pfam" id="PF01381">
    <property type="entry name" value="HTH_3"/>
    <property type="match status" value="1"/>
</dbReference>
<dbReference type="GO" id="GO:0003677">
    <property type="term" value="F:DNA binding"/>
    <property type="evidence" value="ECO:0007669"/>
    <property type="project" value="UniProtKB-KW"/>
</dbReference>
<keyword evidence="2" id="KW-1133">Transmembrane helix</keyword>
<dbReference type="PANTHER" id="PTHR46558">
    <property type="entry name" value="TRACRIPTIONAL REGULATORY PROTEIN-RELATED-RELATED"/>
    <property type="match status" value="1"/>
</dbReference>
<keyword evidence="5" id="KW-1185">Reference proteome</keyword>
<evidence type="ECO:0000259" key="3">
    <source>
        <dbReference type="PROSITE" id="PS50943"/>
    </source>
</evidence>
<dbReference type="EMBL" id="JQBR01000003">
    <property type="protein sequence ID" value="KRN66997.1"/>
    <property type="molecule type" value="Genomic_DNA"/>
</dbReference>